<dbReference type="RefSeq" id="WP_017840275.1">
    <property type="nucleotide sequence ID" value="NZ_CP035467.1"/>
</dbReference>
<dbReference type="PANTHER" id="PTHR37844:SF2">
    <property type="entry name" value="SER_THR PROTEIN PHOSPHATASE SUPERFAMILY (AFU_ORTHOLOGUE AFUA_1G14840)"/>
    <property type="match status" value="1"/>
</dbReference>
<dbReference type="EMBL" id="CP035467">
    <property type="protein sequence ID" value="QCW81931.1"/>
    <property type="molecule type" value="Genomic_DNA"/>
</dbReference>
<keyword evidence="3" id="KW-1185">Reference proteome</keyword>
<protein>
    <submittedName>
        <fullName evidence="2">Metallophosphoesterase</fullName>
    </submittedName>
</protein>
<feature type="domain" description="Calcineurin-like phosphoesterase" evidence="1">
    <location>
        <begin position="1"/>
        <end position="206"/>
    </location>
</feature>
<dbReference type="SUPFAM" id="SSF56300">
    <property type="entry name" value="Metallo-dependent phosphatases"/>
    <property type="match status" value="1"/>
</dbReference>
<dbReference type="Pfam" id="PF00149">
    <property type="entry name" value="Metallophos"/>
    <property type="match status" value="1"/>
</dbReference>
<dbReference type="Gene3D" id="3.60.21.10">
    <property type="match status" value="2"/>
</dbReference>
<evidence type="ECO:0000259" key="1">
    <source>
        <dbReference type="Pfam" id="PF00149"/>
    </source>
</evidence>
<dbReference type="STRING" id="675511.GCA_000341735_01725"/>
<gene>
    <name evidence="2" type="ORF">EQU24_06455</name>
</gene>
<dbReference type="KEGG" id="mbur:EQU24_06455"/>
<dbReference type="Proteomes" id="UP000305881">
    <property type="component" value="Chromosome"/>
</dbReference>
<organism evidence="2 3">
    <name type="scientific">Methylotuvimicrobium buryatense</name>
    <name type="common">Methylomicrobium buryatense</name>
    <dbReference type="NCBI Taxonomy" id="95641"/>
    <lineage>
        <taxon>Bacteria</taxon>
        <taxon>Pseudomonadati</taxon>
        <taxon>Pseudomonadota</taxon>
        <taxon>Gammaproteobacteria</taxon>
        <taxon>Methylococcales</taxon>
        <taxon>Methylococcaceae</taxon>
        <taxon>Methylotuvimicrobium</taxon>
    </lineage>
</organism>
<dbReference type="AlphaFoldDB" id="A0A4P9UNY3"/>
<name>A0A4P9UNY3_METBY</name>
<dbReference type="InterPro" id="IPR004843">
    <property type="entry name" value="Calcineurin-like_PHP"/>
</dbReference>
<evidence type="ECO:0000313" key="3">
    <source>
        <dbReference type="Proteomes" id="UP000305881"/>
    </source>
</evidence>
<sequence>MKINYFSDVHLEFGNLQTPSNDADIIIAAGDIGVNKQGVDWLKTFNKPVIYVAGNHEFYTGEYHEVLKMLRMECAGSRVHFLENNLFVYQDVRFLGCTLWADLMVDGIETAEALGKTLNDFRKIAYSGHAFDIESFYKLHQRSKQWLEAELRRPFDGKTVVVTHHAPTSWSWNDSPYALKKFAYCNDLKAFLHEYEVAAWFHGHVHSISDYRIAGARILCNPRGYMGRKTVDGFDVNKVVEI</sequence>
<proteinExistence type="predicted"/>
<evidence type="ECO:0000313" key="2">
    <source>
        <dbReference type="EMBL" id="QCW81931.1"/>
    </source>
</evidence>
<dbReference type="GO" id="GO:0016787">
    <property type="term" value="F:hydrolase activity"/>
    <property type="evidence" value="ECO:0007669"/>
    <property type="project" value="InterPro"/>
</dbReference>
<dbReference type="OrthoDB" id="356681at2"/>
<accession>A0A4P9UNY3</accession>
<dbReference type="InterPro" id="IPR029052">
    <property type="entry name" value="Metallo-depent_PP-like"/>
</dbReference>
<dbReference type="PANTHER" id="PTHR37844">
    <property type="entry name" value="SER/THR PROTEIN PHOSPHATASE SUPERFAMILY (AFU_ORTHOLOGUE AFUA_1G14840)"/>
    <property type="match status" value="1"/>
</dbReference>
<reference evidence="3" key="1">
    <citation type="journal article" date="2019" name="J. Bacteriol.">
        <title>A Mutagenic Screen Identifies a TonB-Dependent Receptor Required for the Lanthanide Metal Switch in the Type I Methanotroph 'Methylotuvimicrobium buryatense' 5GB1C.</title>
        <authorList>
            <person name="Groom J.D."/>
            <person name="Ford S.M."/>
            <person name="Pesesky M.W."/>
            <person name="Lidstrom M.E."/>
        </authorList>
    </citation>
    <scope>NUCLEOTIDE SEQUENCE [LARGE SCALE GENOMIC DNA]</scope>
    <source>
        <strain evidence="3">5GB1C</strain>
    </source>
</reference>